<evidence type="ECO:0000256" key="2">
    <source>
        <dbReference type="ARBA" id="ARBA00022722"/>
    </source>
</evidence>
<sequence>MTVDVVIEAPDWETLKLEQLAARAETATLRHLGLDPDDFETAVLGCDDARIAVLNADFRDKPTPTNVLSWPSEERASEFAGERPDPPEAGELGDIAIAVETCRREAAEAGRPVEDHVTHLVVHGVLHLLGFDHIDDADAELMESLEVEILATLGLPDPY</sequence>
<comment type="cofactor">
    <cofactor evidence="7">
        <name>Zn(2+)</name>
        <dbReference type="ChEBI" id="CHEBI:29105"/>
    </cofactor>
    <text evidence="7">Binds 1 zinc ion.</text>
</comment>
<protein>
    <recommendedName>
        <fullName evidence="7">Endoribonuclease YbeY</fullName>
        <ecNumber evidence="7">3.1.-.-</ecNumber>
    </recommendedName>
</protein>
<dbReference type="EC" id="3.1.-.-" evidence="7"/>
<feature type="compositionally biased region" description="Basic and acidic residues" evidence="8">
    <location>
        <begin position="72"/>
        <end position="86"/>
    </location>
</feature>
<dbReference type="RefSeq" id="WP_275632898.1">
    <property type="nucleotide sequence ID" value="NZ_JARGYD010000004.1"/>
</dbReference>
<dbReference type="InterPro" id="IPR020549">
    <property type="entry name" value="YbeY_CS"/>
</dbReference>
<evidence type="ECO:0000256" key="8">
    <source>
        <dbReference type="SAM" id="MobiDB-lite"/>
    </source>
</evidence>
<dbReference type="Proteomes" id="UP001595632">
    <property type="component" value="Unassembled WGS sequence"/>
</dbReference>
<evidence type="ECO:0000256" key="1">
    <source>
        <dbReference type="ARBA" id="ARBA00010875"/>
    </source>
</evidence>
<comment type="subcellular location">
    <subcellularLocation>
        <location evidence="7">Cytoplasm</location>
    </subcellularLocation>
</comment>
<evidence type="ECO:0000256" key="6">
    <source>
        <dbReference type="ARBA" id="ARBA00022833"/>
    </source>
</evidence>
<feature type="binding site" evidence="7">
    <location>
        <position position="123"/>
    </location>
    <ligand>
        <name>Zn(2+)</name>
        <dbReference type="ChEBI" id="CHEBI:29105"/>
        <note>catalytic</note>
    </ligand>
</feature>
<feature type="binding site" evidence="7">
    <location>
        <position position="127"/>
    </location>
    <ligand>
        <name>Zn(2+)</name>
        <dbReference type="ChEBI" id="CHEBI:29105"/>
        <note>catalytic</note>
    </ligand>
</feature>
<keyword evidence="6 7" id="KW-0862">Zinc</keyword>
<dbReference type="EMBL" id="JBHRTB010000010">
    <property type="protein sequence ID" value="MFC3142918.1"/>
    <property type="molecule type" value="Genomic_DNA"/>
</dbReference>
<keyword evidence="7" id="KW-0963">Cytoplasm</keyword>
<feature type="region of interest" description="Disordered" evidence="8">
    <location>
        <begin position="65"/>
        <end position="92"/>
    </location>
</feature>
<dbReference type="InterPro" id="IPR023091">
    <property type="entry name" value="MetalPrtase_cat_dom_sf_prd"/>
</dbReference>
<keyword evidence="5 7" id="KW-0378">Hydrolase</keyword>
<dbReference type="PANTHER" id="PTHR46986:SF1">
    <property type="entry name" value="ENDORIBONUCLEASE YBEY, CHLOROPLASTIC"/>
    <property type="match status" value="1"/>
</dbReference>
<dbReference type="Gene3D" id="3.40.390.30">
    <property type="entry name" value="Metalloproteases ('zincins'), catalytic domain"/>
    <property type="match status" value="1"/>
</dbReference>
<dbReference type="Pfam" id="PF02130">
    <property type="entry name" value="YbeY"/>
    <property type="match status" value="1"/>
</dbReference>
<name>A0ABV7GQH6_9RHOB</name>
<evidence type="ECO:0000256" key="3">
    <source>
        <dbReference type="ARBA" id="ARBA00022723"/>
    </source>
</evidence>
<organism evidence="9 10">
    <name type="scientific">Psychromarinibacter halotolerans</name>
    <dbReference type="NCBI Taxonomy" id="1775175"/>
    <lineage>
        <taxon>Bacteria</taxon>
        <taxon>Pseudomonadati</taxon>
        <taxon>Pseudomonadota</taxon>
        <taxon>Alphaproteobacteria</taxon>
        <taxon>Rhodobacterales</taxon>
        <taxon>Paracoccaceae</taxon>
        <taxon>Psychromarinibacter</taxon>
    </lineage>
</organism>
<keyword evidence="7" id="KW-0690">Ribosome biogenesis</keyword>
<keyword evidence="7" id="KW-0698">rRNA processing</keyword>
<evidence type="ECO:0000256" key="4">
    <source>
        <dbReference type="ARBA" id="ARBA00022759"/>
    </source>
</evidence>
<keyword evidence="10" id="KW-1185">Reference proteome</keyword>
<dbReference type="PROSITE" id="PS01306">
    <property type="entry name" value="UPF0054"/>
    <property type="match status" value="1"/>
</dbReference>
<dbReference type="HAMAP" id="MF_00009">
    <property type="entry name" value="Endoribonucl_YbeY"/>
    <property type="match status" value="1"/>
</dbReference>
<keyword evidence="3 7" id="KW-0479">Metal-binding</keyword>
<comment type="similarity">
    <text evidence="1 7">Belongs to the endoribonuclease YbeY family.</text>
</comment>
<proteinExistence type="inferred from homology"/>
<reference evidence="10" key="1">
    <citation type="journal article" date="2019" name="Int. J. Syst. Evol. Microbiol.">
        <title>The Global Catalogue of Microorganisms (GCM) 10K type strain sequencing project: providing services to taxonomists for standard genome sequencing and annotation.</title>
        <authorList>
            <consortium name="The Broad Institute Genomics Platform"/>
            <consortium name="The Broad Institute Genome Sequencing Center for Infectious Disease"/>
            <person name="Wu L."/>
            <person name="Ma J."/>
        </authorList>
    </citation>
    <scope>NUCLEOTIDE SEQUENCE [LARGE SCALE GENOMIC DNA]</scope>
    <source>
        <strain evidence="10">KCTC 52366</strain>
    </source>
</reference>
<evidence type="ECO:0000313" key="10">
    <source>
        <dbReference type="Proteomes" id="UP001595632"/>
    </source>
</evidence>
<keyword evidence="2 7" id="KW-0540">Nuclease</keyword>
<gene>
    <name evidence="7 9" type="primary">ybeY</name>
    <name evidence="9" type="ORF">ACFOGP_09370</name>
</gene>
<dbReference type="InterPro" id="IPR002036">
    <property type="entry name" value="YbeY"/>
</dbReference>
<evidence type="ECO:0000256" key="5">
    <source>
        <dbReference type="ARBA" id="ARBA00022801"/>
    </source>
</evidence>
<evidence type="ECO:0000256" key="7">
    <source>
        <dbReference type="HAMAP-Rule" id="MF_00009"/>
    </source>
</evidence>
<comment type="caution">
    <text evidence="9">The sequence shown here is derived from an EMBL/GenBank/DDBJ whole genome shotgun (WGS) entry which is preliminary data.</text>
</comment>
<accession>A0ABV7GQH6</accession>
<feature type="binding site" evidence="7">
    <location>
        <position position="133"/>
    </location>
    <ligand>
        <name>Zn(2+)</name>
        <dbReference type="ChEBI" id="CHEBI:29105"/>
        <note>catalytic</note>
    </ligand>
</feature>
<dbReference type="SUPFAM" id="SSF55486">
    <property type="entry name" value="Metalloproteases ('zincins'), catalytic domain"/>
    <property type="match status" value="1"/>
</dbReference>
<dbReference type="NCBIfam" id="TIGR00043">
    <property type="entry name" value="rRNA maturation RNase YbeY"/>
    <property type="match status" value="1"/>
</dbReference>
<keyword evidence="4 7" id="KW-0255">Endonuclease</keyword>
<comment type="function">
    <text evidence="7">Single strand-specific metallo-endoribonuclease involved in late-stage 70S ribosome quality control and in maturation of the 3' terminus of the 16S rRNA.</text>
</comment>
<dbReference type="PANTHER" id="PTHR46986">
    <property type="entry name" value="ENDORIBONUCLEASE YBEY, CHLOROPLASTIC"/>
    <property type="match status" value="1"/>
</dbReference>
<evidence type="ECO:0000313" key="9">
    <source>
        <dbReference type="EMBL" id="MFC3142918.1"/>
    </source>
</evidence>